<reference evidence="1 2" key="1">
    <citation type="submission" date="2018-11" db="EMBL/GenBank/DDBJ databases">
        <title>Draft genome of Simplicispira Flexivirga sp. BO-16.</title>
        <authorList>
            <person name="Im W.T."/>
        </authorList>
    </citation>
    <scope>NUCLEOTIDE SEQUENCE [LARGE SCALE GENOMIC DNA]</scope>
    <source>
        <strain evidence="1 2">BO-16</strain>
    </source>
</reference>
<dbReference type="OrthoDB" id="4331766at2"/>
<dbReference type="SUPFAM" id="SSF54285">
    <property type="entry name" value="MoaD/ThiS"/>
    <property type="match status" value="1"/>
</dbReference>
<dbReference type="Proteomes" id="UP000271678">
    <property type="component" value="Unassembled WGS sequence"/>
</dbReference>
<comment type="caution">
    <text evidence="1">The sequence shown here is derived from an EMBL/GenBank/DDBJ whole genome shotgun (WGS) entry which is preliminary data.</text>
</comment>
<evidence type="ECO:0000313" key="2">
    <source>
        <dbReference type="Proteomes" id="UP000271678"/>
    </source>
</evidence>
<dbReference type="RefSeq" id="WP_123270533.1">
    <property type="nucleotide sequence ID" value="NZ_RJJQ01000004.1"/>
</dbReference>
<dbReference type="Gene3D" id="3.10.20.30">
    <property type="match status" value="1"/>
</dbReference>
<evidence type="ECO:0000313" key="1">
    <source>
        <dbReference type="EMBL" id="RNI23793.1"/>
    </source>
</evidence>
<name>A0A3M9MFY6_9MICO</name>
<organism evidence="1 2">
    <name type="scientific">Flexivirga caeni</name>
    <dbReference type="NCBI Taxonomy" id="2294115"/>
    <lineage>
        <taxon>Bacteria</taxon>
        <taxon>Bacillati</taxon>
        <taxon>Actinomycetota</taxon>
        <taxon>Actinomycetes</taxon>
        <taxon>Micrococcales</taxon>
        <taxon>Dermacoccaceae</taxon>
        <taxon>Flexivirga</taxon>
    </lineage>
</organism>
<dbReference type="InterPro" id="IPR016155">
    <property type="entry name" value="Mopterin_synth/thiamin_S_b"/>
</dbReference>
<dbReference type="InterPro" id="IPR003749">
    <property type="entry name" value="ThiS/MoaD-like"/>
</dbReference>
<dbReference type="InterPro" id="IPR012675">
    <property type="entry name" value="Beta-grasp_dom_sf"/>
</dbReference>
<proteinExistence type="predicted"/>
<dbReference type="AlphaFoldDB" id="A0A3M9MFY6"/>
<protein>
    <submittedName>
        <fullName evidence="1">MoaD/ThiS family protein</fullName>
    </submittedName>
</protein>
<dbReference type="EMBL" id="RJJQ01000004">
    <property type="protein sequence ID" value="RNI23793.1"/>
    <property type="molecule type" value="Genomic_DNA"/>
</dbReference>
<sequence>MHDVTVRYWAAAQAAAGTHEETLAATDLAQLRDAARQAHPALEPVLALASFLLDGRRVEGTAHLPEGSVVEVLPPFAGG</sequence>
<dbReference type="Pfam" id="PF02597">
    <property type="entry name" value="ThiS"/>
    <property type="match status" value="1"/>
</dbReference>
<gene>
    <name evidence="1" type="ORF">EFY87_05805</name>
</gene>
<keyword evidence="2" id="KW-1185">Reference proteome</keyword>
<accession>A0A3M9MFY6</accession>